<evidence type="ECO:0000259" key="9">
    <source>
        <dbReference type="Pfam" id="PF07687"/>
    </source>
</evidence>
<dbReference type="CDD" id="cd05674">
    <property type="entry name" value="M20_yscS"/>
    <property type="match status" value="1"/>
</dbReference>
<sequence>MPSKEQDDVLPAPVNTGTGRSSQPRRYVLLVLVPLVLLWGHLSFSHNVMEHVQNWKSACGISHGKDARAGSCQQVDALYPSKHASFWSELGDIIGTDDFKTKAISWLSGAVQIPTESYDSMDDIGVDPRWEAFGPFHDYLLKSYPLTHASLSLKKVNTWGLLYEWTGSDSTLKPIVLAAHQDVVPVDPNTVDDWIHPPYSGYFDGELIWGRGSSDDKSGLIGIMQVIPSSNVSATLLNNAFRSTIETLLEKGFKPSRTVILAFGFDEESSGVYGAAALGKAMLEIYGEDAFAFLIDEGGGFTDQYGTIFATPGIAEKGYIDVKVDVASPGGHSSIPPAHTSIGILSALLVEFEEHPYVPKLSKEDVLYSTLQCYTAHGTKVPKRLRRAMEHSAHSDWALRALEKILFKEAFFKSLVETTQAIDLIHGGVKSNALPEQAYAVVNHRISTLSSVAETQAHDITTVKRLAHKFNLTFAAFGESITEAGAPSKGSLTLSDAFGTALEPAPQTPLYGDEAVPWRLLSGTIKSTYNAHRSITGNDNIAVSPGMSTGNTDTKFYWNLTPHIFRYNHKNSGYGPNRLSGVHTVNENVNVDAFLEMIRFFTTLILNADEYDL</sequence>
<dbReference type="GO" id="GO:0051603">
    <property type="term" value="P:proteolysis involved in protein catabolic process"/>
    <property type="evidence" value="ECO:0007669"/>
    <property type="project" value="TreeGrafter"/>
</dbReference>
<feature type="active site" description="Proton acceptor" evidence="6">
    <location>
        <position position="267"/>
    </location>
</feature>
<accession>A0A284R487</accession>
<evidence type="ECO:0000313" key="11">
    <source>
        <dbReference type="Proteomes" id="UP000219338"/>
    </source>
</evidence>
<reference evidence="11" key="1">
    <citation type="journal article" date="2017" name="Nat. Ecol. Evol.">
        <title>Genome expansion and lineage-specific genetic innovations in the forest pathogenic fungi Armillaria.</title>
        <authorList>
            <person name="Sipos G."/>
            <person name="Prasanna A.N."/>
            <person name="Walter M.C."/>
            <person name="O'Connor E."/>
            <person name="Balint B."/>
            <person name="Krizsan K."/>
            <person name="Kiss B."/>
            <person name="Hess J."/>
            <person name="Varga T."/>
            <person name="Slot J."/>
            <person name="Riley R."/>
            <person name="Boka B."/>
            <person name="Rigling D."/>
            <person name="Barry K."/>
            <person name="Lee J."/>
            <person name="Mihaltcheva S."/>
            <person name="LaButti K."/>
            <person name="Lipzen A."/>
            <person name="Waldron R."/>
            <person name="Moloney N.M."/>
            <person name="Sperisen C."/>
            <person name="Kredics L."/>
            <person name="Vagvoelgyi C."/>
            <person name="Patrignani A."/>
            <person name="Fitzpatrick D."/>
            <person name="Nagy I."/>
            <person name="Doyle S."/>
            <person name="Anderson J.B."/>
            <person name="Grigoriev I.V."/>
            <person name="Gueldener U."/>
            <person name="Muensterkoetter M."/>
            <person name="Nagy L.G."/>
        </authorList>
    </citation>
    <scope>NUCLEOTIDE SEQUENCE [LARGE SCALE GENOMIC DNA]</scope>
    <source>
        <strain evidence="11">C18/9</strain>
    </source>
</reference>
<evidence type="ECO:0000256" key="7">
    <source>
        <dbReference type="PIRSR" id="PIRSR037217-2"/>
    </source>
</evidence>
<dbReference type="GO" id="GO:0004181">
    <property type="term" value="F:metallocarboxypeptidase activity"/>
    <property type="evidence" value="ECO:0007669"/>
    <property type="project" value="InterPro"/>
</dbReference>
<keyword evidence="5 7" id="KW-0862">Zinc</keyword>
<dbReference type="PANTHER" id="PTHR45962:SF1">
    <property type="entry name" value="N-FATTY-ACYL-AMINO ACID SYNTHASE_HYDROLASE PM20D1"/>
    <property type="match status" value="1"/>
</dbReference>
<comment type="similarity">
    <text evidence="1">Belongs to the peptidase M20A family.</text>
</comment>
<dbReference type="Gene3D" id="3.30.70.360">
    <property type="match status" value="1"/>
</dbReference>
<feature type="binding site" evidence="7">
    <location>
        <position position="215"/>
    </location>
    <ligand>
        <name>Zn(2+)</name>
        <dbReference type="ChEBI" id="CHEBI:29105"/>
        <label>2</label>
    </ligand>
</feature>
<feature type="active site" evidence="6">
    <location>
        <position position="182"/>
    </location>
</feature>
<dbReference type="Gene3D" id="3.40.630.10">
    <property type="entry name" value="Zn peptidases"/>
    <property type="match status" value="1"/>
</dbReference>
<protein>
    <submittedName>
        <fullName evidence="10">Related to CPS1-gly-X carboxypeptidase YSCS</fullName>
    </submittedName>
</protein>
<dbReference type="AlphaFoldDB" id="A0A284R487"/>
<evidence type="ECO:0000256" key="4">
    <source>
        <dbReference type="ARBA" id="ARBA00022801"/>
    </source>
</evidence>
<evidence type="ECO:0000256" key="1">
    <source>
        <dbReference type="ARBA" id="ARBA00006247"/>
    </source>
</evidence>
<keyword evidence="11" id="KW-1185">Reference proteome</keyword>
<dbReference type="OMA" id="WEAFGPF"/>
<feature type="domain" description="Peptidase M20 dimerisation" evidence="9">
    <location>
        <begin position="314"/>
        <end position="456"/>
    </location>
</feature>
<keyword evidence="2" id="KW-0645">Protease</keyword>
<dbReference type="InterPro" id="IPR002933">
    <property type="entry name" value="Peptidase_M20"/>
</dbReference>
<dbReference type="SUPFAM" id="SSF55031">
    <property type="entry name" value="Bacterial exopeptidase dimerisation domain"/>
    <property type="match status" value="1"/>
</dbReference>
<keyword evidence="10" id="KW-0121">Carboxypeptidase</keyword>
<dbReference type="InterPro" id="IPR011650">
    <property type="entry name" value="Peptidase_M20_dimer"/>
</dbReference>
<feature type="binding site" evidence="7">
    <location>
        <position position="180"/>
    </location>
    <ligand>
        <name>Zn(2+)</name>
        <dbReference type="ChEBI" id="CHEBI:29105"/>
        <label>2</label>
    </ligand>
</feature>
<dbReference type="InterPro" id="IPR036264">
    <property type="entry name" value="Bact_exopeptidase_dim_dom"/>
</dbReference>
<evidence type="ECO:0000256" key="5">
    <source>
        <dbReference type="ARBA" id="ARBA00022833"/>
    </source>
</evidence>
<keyword evidence="4" id="KW-0378">Hydrolase</keyword>
<dbReference type="PANTHER" id="PTHR45962">
    <property type="entry name" value="N-FATTY-ACYL-AMINO ACID SYNTHASE/HYDROLASE PM20D1"/>
    <property type="match status" value="1"/>
</dbReference>
<dbReference type="STRING" id="47428.A0A284R487"/>
<feature type="region of interest" description="Disordered" evidence="8">
    <location>
        <begin position="1"/>
        <end position="21"/>
    </location>
</feature>
<dbReference type="SUPFAM" id="SSF53187">
    <property type="entry name" value="Zn-dependent exopeptidases"/>
    <property type="match status" value="1"/>
</dbReference>
<dbReference type="InterPro" id="IPR047177">
    <property type="entry name" value="Pept_M20A"/>
</dbReference>
<evidence type="ECO:0000313" key="10">
    <source>
        <dbReference type="EMBL" id="SJL03523.1"/>
    </source>
</evidence>
<evidence type="ECO:0000256" key="3">
    <source>
        <dbReference type="ARBA" id="ARBA00022723"/>
    </source>
</evidence>
<dbReference type="GO" id="GO:0000328">
    <property type="term" value="C:fungal-type vacuole lumen"/>
    <property type="evidence" value="ECO:0007669"/>
    <property type="project" value="TreeGrafter"/>
</dbReference>
<feature type="binding site" evidence="7">
    <location>
        <position position="583"/>
    </location>
    <ligand>
        <name>Zn(2+)</name>
        <dbReference type="ChEBI" id="CHEBI:29105"/>
        <label>1</label>
    </ligand>
</feature>
<feature type="binding site" evidence="7">
    <location>
        <position position="296"/>
    </location>
    <ligand>
        <name>Zn(2+)</name>
        <dbReference type="ChEBI" id="CHEBI:29105"/>
        <label>2</label>
    </ligand>
</feature>
<dbReference type="Gene3D" id="1.10.150.900">
    <property type="match status" value="1"/>
</dbReference>
<name>A0A284R487_ARMOS</name>
<dbReference type="Proteomes" id="UP000219338">
    <property type="component" value="Unassembled WGS sequence"/>
</dbReference>
<dbReference type="Pfam" id="PF01546">
    <property type="entry name" value="Peptidase_M20"/>
    <property type="match status" value="2"/>
</dbReference>
<dbReference type="EMBL" id="FUEG01000004">
    <property type="protein sequence ID" value="SJL03523.1"/>
    <property type="molecule type" value="Genomic_DNA"/>
</dbReference>
<evidence type="ECO:0000256" key="2">
    <source>
        <dbReference type="ARBA" id="ARBA00022670"/>
    </source>
</evidence>
<evidence type="ECO:0000256" key="6">
    <source>
        <dbReference type="PIRSR" id="PIRSR037217-1"/>
    </source>
</evidence>
<feature type="binding site" evidence="7">
    <location>
        <position position="215"/>
    </location>
    <ligand>
        <name>Zn(2+)</name>
        <dbReference type="ChEBI" id="CHEBI:29105"/>
        <label>1</label>
    </ligand>
</feature>
<dbReference type="GO" id="GO:0046872">
    <property type="term" value="F:metal ion binding"/>
    <property type="evidence" value="ECO:0007669"/>
    <property type="project" value="UniProtKB-KW"/>
</dbReference>
<dbReference type="OrthoDB" id="3064516at2759"/>
<gene>
    <name evidence="10" type="ORF">ARMOST_06879</name>
</gene>
<keyword evidence="3 7" id="KW-0479">Metal-binding</keyword>
<dbReference type="PIRSF" id="PIRSF037217">
    <property type="entry name" value="Carboxypeptidase_S"/>
    <property type="match status" value="1"/>
</dbReference>
<evidence type="ECO:0000256" key="8">
    <source>
        <dbReference type="SAM" id="MobiDB-lite"/>
    </source>
</evidence>
<dbReference type="InterPro" id="IPR017141">
    <property type="entry name" value="Pept_M20_carboxypep"/>
</dbReference>
<dbReference type="Pfam" id="PF07687">
    <property type="entry name" value="M20_dimer"/>
    <property type="match status" value="1"/>
</dbReference>
<proteinExistence type="inferred from homology"/>
<organism evidence="10 11">
    <name type="scientific">Armillaria ostoyae</name>
    <name type="common">Armillaria root rot fungus</name>
    <dbReference type="NCBI Taxonomy" id="47428"/>
    <lineage>
        <taxon>Eukaryota</taxon>
        <taxon>Fungi</taxon>
        <taxon>Dikarya</taxon>
        <taxon>Basidiomycota</taxon>
        <taxon>Agaricomycotina</taxon>
        <taxon>Agaricomycetes</taxon>
        <taxon>Agaricomycetidae</taxon>
        <taxon>Agaricales</taxon>
        <taxon>Marasmiineae</taxon>
        <taxon>Physalacriaceae</taxon>
        <taxon>Armillaria</taxon>
    </lineage>
</organism>
<feature type="binding site" evidence="7">
    <location>
        <position position="268"/>
    </location>
    <ligand>
        <name>Zn(2+)</name>
        <dbReference type="ChEBI" id="CHEBI:29105"/>
        <label>1</label>
    </ligand>
</feature>